<dbReference type="RefSeq" id="WP_165254852.1">
    <property type="nucleotide sequence ID" value="NZ_JAAKZY010000008.1"/>
</dbReference>
<gene>
    <name evidence="1" type="ORF">G5C60_04495</name>
</gene>
<evidence type="ECO:0000313" key="2">
    <source>
        <dbReference type="Proteomes" id="UP000472335"/>
    </source>
</evidence>
<dbReference type="Proteomes" id="UP000472335">
    <property type="component" value="Unassembled WGS sequence"/>
</dbReference>
<accession>A0A6G4UYS5</accession>
<comment type="caution">
    <text evidence="1">The sequence shown here is derived from an EMBL/GenBank/DDBJ whole genome shotgun (WGS) entry which is preliminary data.</text>
</comment>
<protein>
    <submittedName>
        <fullName evidence="1">Uncharacterized protein</fullName>
    </submittedName>
</protein>
<evidence type="ECO:0000313" key="1">
    <source>
        <dbReference type="EMBL" id="NGO06938.1"/>
    </source>
</evidence>
<reference evidence="1 2" key="1">
    <citation type="submission" date="2020-02" db="EMBL/GenBank/DDBJ databases">
        <title>Whole-genome analyses of novel actinobacteria.</title>
        <authorList>
            <person name="Sahin N."/>
            <person name="Gencbay T."/>
        </authorList>
    </citation>
    <scope>NUCLEOTIDE SEQUENCE [LARGE SCALE GENOMIC DNA]</scope>
    <source>
        <strain evidence="1 2">HC44</strain>
    </source>
</reference>
<name>A0A6G4UYS5_9ACTN</name>
<keyword evidence="2" id="KW-1185">Reference proteome</keyword>
<proteinExistence type="predicted"/>
<dbReference type="EMBL" id="JAAKZY010000008">
    <property type="protein sequence ID" value="NGO06938.1"/>
    <property type="molecule type" value="Genomic_DNA"/>
</dbReference>
<sequence length="96" mass="10351">MRRTTALISGAAVAVAGGITGTAIWLSQPSYDDVVKDCQKALAAQIKAGGKGKPSTCNDVEEDDYSAILMHQIMDNEGWLDEDGRFDKNKMFEDAP</sequence>
<dbReference type="AlphaFoldDB" id="A0A6G4UYS5"/>
<organism evidence="1 2">
    <name type="scientific">Streptomyces scabichelini</name>
    <dbReference type="NCBI Taxonomy" id="2711217"/>
    <lineage>
        <taxon>Bacteria</taxon>
        <taxon>Bacillati</taxon>
        <taxon>Actinomycetota</taxon>
        <taxon>Actinomycetes</taxon>
        <taxon>Kitasatosporales</taxon>
        <taxon>Streptomycetaceae</taxon>
        <taxon>Streptomyces</taxon>
    </lineage>
</organism>